<dbReference type="Pfam" id="PF13320">
    <property type="entry name" value="GH123_cat"/>
    <property type="match status" value="1"/>
</dbReference>
<evidence type="ECO:0000259" key="2">
    <source>
        <dbReference type="Pfam" id="PF22680"/>
    </source>
</evidence>
<dbReference type="InterPro" id="IPR053850">
    <property type="entry name" value="Glyco_hydro_123_N_2"/>
</dbReference>
<organism evidence="3 4">
    <name type="scientific">Parafilimonas terrae</name>
    <dbReference type="NCBI Taxonomy" id="1465490"/>
    <lineage>
        <taxon>Bacteria</taxon>
        <taxon>Pseudomonadati</taxon>
        <taxon>Bacteroidota</taxon>
        <taxon>Chitinophagia</taxon>
        <taxon>Chitinophagales</taxon>
        <taxon>Chitinophagaceae</taxon>
        <taxon>Parafilimonas</taxon>
    </lineage>
</organism>
<dbReference type="Proteomes" id="UP000199031">
    <property type="component" value="Unassembled WGS sequence"/>
</dbReference>
<keyword evidence="4" id="KW-1185">Reference proteome</keyword>
<feature type="domain" description="Glycoside hydrolase 123 N-terminal" evidence="2">
    <location>
        <begin position="63"/>
        <end position="194"/>
    </location>
</feature>
<dbReference type="RefSeq" id="WP_090659180.1">
    <property type="nucleotide sequence ID" value="NZ_FOXQ01000007.1"/>
</dbReference>
<feature type="domain" description="Glycoside hydrolase 123 catalytic" evidence="1">
    <location>
        <begin position="229"/>
        <end position="537"/>
    </location>
</feature>
<dbReference type="Pfam" id="PF22680">
    <property type="entry name" value="Glyco_hydro_123_N_2"/>
    <property type="match status" value="1"/>
</dbReference>
<dbReference type="EMBL" id="FOXQ01000007">
    <property type="protein sequence ID" value="SFQ26625.1"/>
    <property type="molecule type" value="Genomic_DNA"/>
</dbReference>
<dbReference type="OrthoDB" id="197680at2"/>
<gene>
    <name evidence="3" type="ORF">SAMN05444277_107188</name>
</gene>
<dbReference type="AlphaFoldDB" id="A0A1I5X3M9"/>
<protein>
    <submittedName>
        <fullName evidence="3">Uncharacterized protein</fullName>
    </submittedName>
</protein>
<evidence type="ECO:0000313" key="4">
    <source>
        <dbReference type="Proteomes" id="UP000199031"/>
    </source>
</evidence>
<dbReference type="STRING" id="1465490.SAMN05444277_107188"/>
<evidence type="ECO:0000259" key="1">
    <source>
        <dbReference type="Pfam" id="PF13320"/>
    </source>
</evidence>
<sequence length="579" mass="66275">MNQQLILSVVISFLTLCCNDVNSQNPGLEKFGDITSISQPNQQSWQQMKNNFSFSPVDINTPTNYNRSPVINDKKQITTEGWAGETVNVKFVVSSKTDINSLKVTASNLVSSNGAASIDAKNISVGYIYYVLADNSAGVCKKKEGVTYKTLIVPDIIDFTSAASFVKSNTNRPVWISIKIPFNATAGNYTTRITANAENNISSSVNILLTINKNRLPANANKNFFLNLWQYPIAEAEYYNVKPWSEEHFNLMKPAMTRLKDAGQKVITTSFFWDLYNAKLRSADDMMIKVVKTTDGKWKYDFTNFDKWVEFMMGIGINQQIECFGIAPLNARSYYLDEKDNKIKFFSESVNGKMYVPFWQSYLLAFEQHLKEKNWFNITTLGIDEKKHDVLAGLIQFIKGINKDWKISFTGQYFPDLQNNIYDYSLNSNQQIPASSLAARKNKGFITTYYTACWEVFPNVFTISSHADATWLAWNAAYRNLDGYLRWAYDYFNKKILIDTRAGLASGDNILIYPHDYSSIRFEMLKDGIEDFLKIQIKQKQRNFSSQFNSTLSQFDFKKVSVLKNRNLQINNARQLLNK</sequence>
<name>A0A1I5X3M9_9BACT</name>
<reference evidence="3 4" key="1">
    <citation type="submission" date="2016-10" db="EMBL/GenBank/DDBJ databases">
        <authorList>
            <person name="de Groot N.N."/>
        </authorList>
    </citation>
    <scope>NUCLEOTIDE SEQUENCE [LARGE SCALE GENOMIC DNA]</scope>
    <source>
        <strain evidence="3 4">DSM 28286</strain>
    </source>
</reference>
<dbReference type="InterPro" id="IPR025150">
    <property type="entry name" value="GH123_cat"/>
</dbReference>
<accession>A0A1I5X3M9</accession>
<proteinExistence type="predicted"/>
<evidence type="ECO:0000313" key="3">
    <source>
        <dbReference type="EMBL" id="SFQ26625.1"/>
    </source>
</evidence>